<proteinExistence type="predicted"/>
<dbReference type="STRING" id="649760.HMPREF0971_02251"/>
<sequence length="72" mass="8644">MGITVFNHAQLEMLKMMSRVTDERILDDLRQAVSDFFARKAQEEIDRLWDSGELNEEKVERFKTLHERTPYK</sequence>
<dbReference type="AlphaFoldDB" id="D1QTC3"/>
<evidence type="ECO:0000313" key="2">
    <source>
        <dbReference type="Proteomes" id="UP000004079"/>
    </source>
</evidence>
<dbReference type="EMBL" id="ACUZ02000037">
    <property type="protein sequence ID" value="EFB31403.1"/>
    <property type="molecule type" value="Genomic_DNA"/>
</dbReference>
<evidence type="ECO:0000313" key="1">
    <source>
        <dbReference type="EMBL" id="EFB31403.1"/>
    </source>
</evidence>
<dbReference type="HOGENOM" id="CLU_196041_1_0_10"/>
<organism evidence="1 2">
    <name type="scientific">Segatella oris F0302</name>
    <dbReference type="NCBI Taxonomy" id="649760"/>
    <lineage>
        <taxon>Bacteria</taxon>
        <taxon>Pseudomonadati</taxon>
        <taxon>Bacteroidota</taxon>
        <taxon>Bacteroidia</taxon>
        <taxon>Bacteroidales</taxon>
        <taxon>Prevotellaceae</taxon>
        <taxon>Segatella</taxon>
    </lineage>
</organism>
<dbReference type="Proteomes" id="UP000004079">
    <property type="component" value="Unassembled WGS sequence"/>
</dbReference>
<reference evidence="1 2" key="1">
    <citation type="submission" date="2009-11" db="EMBL/GenBank/DDBJ databases">
        <authorList>
            <person name="Weinstock G."/>
            <person name="Sodergren E."/>
            <person name="Clifton S."/>
            <person name="Fulton L."/>
            <person name="Fulton B."/>
            <person name="Courtney L."/>
            <person name="Fronick C."/>
            <person name="Harrison M."/>
            <person name="Strong C."/>
            <person name="Farmer C."/>
            <person name="Delahaunty K."/>
            <person name="Markovic C."/>
            <person name="Hall O."/>
            <person name="Minx P."/>
            <person name="Tomlinson C."/>
            <person name="Mitreva M."/>
            <person name="Nelson J."/>
            <person name="Hou S."/>
            <person name="Wollam A."/>
            <person name="Pepin K.H."/>
            <person name="Johnson M."/>
            <person name="Bhonagiri V."/>
            <person name="Nash W.E."/>
            <person name="Warren W."/>
            <person name="Chinwalla A."/>
            <person name="Mardis E.R."/>
            <person name="Wilson R.K."/>
        </authorList>
    </citation>
    <scope>NUCLEOTIDE SEQUENCE [LARGE SCALE GENOMIC DNA]</scope>
    <source>
        <strain evidence="1 2">F0302</strain>
    </source>
</reference>
<dbReference type="RefSeq" id="WP_004374197.1">
    <property type="nucleotide sequence ID" value="NZ_GG703887.1"/>
</dbReference>
<name>D1QTC3_9BACT</name>
<gene>
    <name evidence="1" type="ORF">HMPREF0971_02251</name>
</gene>
<accession>D1QTC3</accession>
<comment type="caution">
    <text evidence="1">The sequence shown here is derived from an EMBL/GenBank/DDBJ whole genome shotgun (WGS) entry which is preliminary data.</text>
</comment>
<protein>
    <submittedName>
        <fullName evidence="1">Uncharacterized protein</fullName>
    </submittedName>
</protein>